<keyword evidence="4" id="KW-0812">Transmembrane</keyword>
<evidence type="ECO:0000256" key="4">
    <source>
        <dbReference type="ARBA" id="ARBA00022692"/>
    </source>
</evidence>
<proteinExistence type="inferred from homology"/>
<dbReference type="GO" id="GO:0098797">
    <property type="term" value="C:plasma membrane protein complex"/>
    <property type="evidence" value="ECO:0007669"/>
    <property type="project" value="TreeGrafter"/>
</dbReference>
<keyword evidence="5" id="KW-1133">Transmembrane helix</keyword>
<dbReference type="STRING" id="1122973.GCA_000379925_01045"/>
<feature type="domain" description="ABC3 transporter permease C-terminal" evidence="7">
    <location>
        <begin position="262"/>
        <end position="387"/>
    </location>
</feature>
<protein>
    <submittedName>
        <fullName evidence="8">ABC transporter permease</fullName>
    </submittedName>
</protein>
<dbReference type="RefSeq" id="WP_134848882.1">
    <property type="nucleotide sequence ID" value="NZ_CP197400.1"/>
</dbReference>
<evidence type="ECO:0000256" key="2">
    <source>
        <dbReference type="ARBA" id="ARBA00005236"/>
    </source>
</evidence>
<keyword evidence="9" id="KW-1185">Reference proteome</keyword>
<comment type="similarity">
    <text evidence="2">Belongs to the ABC-4 integral membrane protein family. LolC/E subfamily.</text>
</comment>
<evidence type="ECO:0000313" key="8">
    <source>
        <dbReference type="EMBL" id="TFH97511.1"/>
    </source>
</evidence>
<keyword evidence="3" id="KW-1003">Cell membrane</keyword>
<name>A0A4Y8WSH8_9PORP</name>
<evidence type="ECO:0000259" key="7">
    <source>
        <dbReference type="Pfam" id="PF02687"/>
    </source>
</evidence>
<dbReference type="GO" id="GO:0044874">
    <property type="term" value="P:lipoprotein localization to outer membrane"/>
    <property type="evidence" value="ECO:0007669"/>
    <property type="project" value="TreeGrafter"/>
</dbReference>
<organism evidence="8 9">
    <name type="scientific">Porphyromonas levii</name>
    <dbReference type="NCBI Taxonomy" id="28114"/>
    <lineage>
        <taxon>Bacteria</taxon>
        <taxon>Pseudomonadati</taxon>
        <taxon>Bacteroidota</taxon>
        <taxon>Bacteroidia</taxon>
        <taxon>Bacteroidales</taxon>
        <taxon>Porphyromonadaceae</taxon>
        <taxon>Porphyromonas</taxon>
    </lineage>
</organism>
<evidence type="ECO:0000313" key="9">
    <source>
        <dbReference type="Proteomes" id="UP000297225"/>
    </source>
</evidence>
<dbReference type="Pfam" id="PF02687">
    <property type="entry name" value="FtsX"/>
    <property type="match status" value="1"/>
</dbReference>
<evidence type="ECO:0000256" key="1">
    <source>
        <dbReference type="ARBA" id="ARBA00004651"/>
    </source>
</evidence>
<dbReference type="OrthoDB" id="1522724at2"/>
<sequence>MKVHDLSNAWRIAWRYFFSPKSVNAVNIIAIVAVAGIALVTTAMVVVLSVFNGFEVFTTSQLSVLSPSYKLQRIDRQVFSPSEFGIKVGAGVLETQAVATFEGNSQSVRVIGLGQGYTQHAPIDRYMHMGDFDLGIREAPTAVIGLGVAMNLGAGVGYSSPLEVTLPKRIGRISSVNPARGFMTEAYHVTGVFQVDQAEDTEVVFLSLDEVRALLQYNGDKVSYLALSHPVKVPTQFELLDRYQQHPEIYKVVKMEKWFSLLLLLFVLILLLFSVISTLGMLIIEKHHDADTLRFLGARKVMIDLIPFLEGWLLSITGLVIGLVIGTTLVLLQAKYGFAKLGMADNSAFLLDSYPVDFRPLDLLLVGGIILVIGALSSLLAFRIFRWNRAIKA</sequence>
<dbReference type="EMBL" id="SPNC01000001">
    <property type="protein sequence ID" value="TFH97511.1"/>
    <property type="molecule type" value="Genomic_DNA"/>
</dbReference>
<keyword evidence="6" id="KW-0472">Membrane</keyword>
<evidence type="ECO:0000256" key="6">
    <source>
        <dbReference type="ARBA" id="ARBA00023136"/>
    </source>
</evidence>
<dbReference type="PANTHER" id="PTHR30489">
    <property type="entry name" value="LIPOPROTEIN-RELEASING SYSTEM TRANSMEMBRANE PROTEIN LOLE"/>
    <property type="match status" value="1"/>
</dbReference>
<comment type="caution">
    <text evidence="8">The sequence shown here is derived from an EMBL/GenBank/DDBJ whole genome shotgun (WGS) entry which is preliminary data.</text>
</comment>
<dbReference type="InterPro" id="IPR003838">
    <property type="entry name" value="ABC3_permease_C"/>
</dbReference>
<comment type="subcellular location">
    <subcellularLocation>
        <location evidence="1">Cell membrane</location>
        <topology evidence="1">Multi-pass membrane protein</topology>
    </subcellularLocation>
</comment>
<dbReference type="InterPro" id="IPR051447">
    <property type="entry name" value="Lipoprotein-release_system"/>
</dbReference>
<accession>A0A4Y8WSH8</accession>
<evidence type="ECO:0000256" key="3">
    <source>
        <dbReference type="ARBA" id="ARBA00022475"/>
    </source>
</evidence>
<dbReference type="Proteomes" id="UP000297225">
    <property type="component" value="Unassembled WGS sequence"/>
</dbReference>
<reference evidence="8 9" key="1">
    <citation type="submission" date="2019-03" db="EMBL/GenBank/DDBJ databases">
        <title>Porphyromonas levii Isolated from the Uterus of Dairy Cows.</title>
        <authorList>
            <person name="Francis A.M."/>
        </authorList>
    </citation>
    <scope>NUCLEOTIDE SEQUENCE [LARGE SCALE GENOMIC DNA]</scope>
    <source>
        <strain evidence="8 9">AF5678</strain>
    </source>
</reference>
<dbReference type="AlphaFoldDB" id="A0A4Y8WSH8"/>
<evidence type="ECO:0000256" key="5">
    <source>
        <dbReference type="ARBA" id="ARBA00022989"/>
    </source>
</evidence>
<dbReference type="PANTHER" id="PTHR30489:SF0">
    <property type="entry name" value="LIPOPROTEIN-RELEASING SYSTEM TRANSMEMBRANE PROTEIN LOLE"/>
    <property type="match status" value="1"/>
</dbReference>
<gene>
    <name evidence="8" type="ORF">E4P47_00080</name>
</gene>